<evidence type="ECO:0000256" key="2">
    <source>
        <dbReference type="ARBA" id="ARBA00022694"/>
    </source>
</evidence>
<organism evidence="9">
    <name type="scientific">Timspurckia oligopyrenoides</name>
    <dbReference type="NCBI Taxonomy" id="708627"/>
    <lineage>
        <taxon>Eukaryota</taxon>
        <taxon>Rhodophyta</taxon>
        <taxon>Bangiophyceae</taxon>
        <taxon>Porphyridiales</taxon>
        <taxon>Porphyridiaceae</taxon>
        <taxon>Timspurckia</taxon>
    </lineage>
</organism>
<dbReference type="EMBL" id="HBFP01003330">
    <property type="protein sequence ID" value="CAD8817978.1"/>
    <property type="molecule type" value="Transcribed_RNA"/>
</dbReference>
<keyword evidence="2" id="KW-0819">tRNA processing</keyword>
<keyword evidence="7" id="KW-0694">RNA-binding</keyword>
<gene>
    <name evidence="9" type="ORF">TOLI1172_LOCUS2367</name>
</gene>
<dbReference type="GO" id="GO:0000166">
    <property type="term" value="F:nucleotide binding"/>
    <property type="evidence" value="ECO:0007669"/>
    <property type="project" value="UniProtKB-KW"/>
</dbReference>
<dbReference type="InterPro" id="IPR052390">
    <property type="entry name" value="tRNA_nt/polyA_polymerase"/>
</dbReference>
<evidence type="ECO:0000256" key="4">
    <source>
        <dbReference type="ARBA" id="ARBA00022723"/>
    </source>
</evidence>
<keyword evidence="3" id="KW-0548">Nucleotidyltransferase</keyword>
<dbReference type="InterPro" id="IPR038763">
    <property type="entry name" value="DHH_sf"/>
</dbReference>
<evidence type="ECO:0000256" key="1">
    <source>
        <dbReference type="ARBA" id="ARBA00001946"/>
    </source>
</evidence>
<dbReference type="Gene3D" id="3.90.1640.10">
    <property type="entry name" value="inorganic pyrophosphatase (n-terminal core)"/>
    <property type="match status" value="1"/>
</dbReference>
<protein>
    <recommendedName>
        <fullName evidence="8">DDH domain-containing protein</fullName>
    </recommendedName>
</protein>
<keyword evidence="3" id="KW-0808">Transferase</keyword>
<dbReference type="GO" id="GO:0046872">
    <property type="term" value="F:metal ion binding"/>
    <property type="evidence" value="ECO:0007669"/>
    <property type="project" value="UniProtKB-KW"/>
</dbReference>
<dbReference type="PANTHER" id="PTHR47788">
    <property type="entry name" value="POLYA POLYMERASE"/>
    <property type="match status" value="1"/>
</dbReference>
<proteinExistence type="predicted"/>
<evidence type="ECO:0000313" key="9">
    <source>
        <dbReference type="EMBL" id="CAD8817978.1"/>
    </source>
</evidence>
<dbReference type="GO" id="GO:0016779">
    <property type="term" value="F:nucleotidyltransferase activity"/>
    <property type="evidence" value="ECO:0007669"/>
    <property type="project" value="UniProtKB-KW"/>
</dbReference>
<accession>A0A7S0ZD29</accession>
<evidence type="ECO:0000256" key="3">
    <source>
        <dbReference type="ARBA" id="ARBA00022695"/>
    </source>
</evidence>
<dbReference type="SUPFAM" id="SSF64182">
    <property type="entry name" value="DHH phosphoesterases"/>
    <property type="match status" value="1"/>
</dbReference>
<dbReference type="Pfam" id="PF01368">
    <property type="entry name" value="DHH"/>
    <property type="match status" value="1"/>
</dbReference>
<dbReference type="PANTHER" id="PTHR47788:SF1">
    <property type="entry name" value="A-ADDING TRNA NUCLEOTIDYLTRANSFERASE"/>
    <property type="match status" value="1"/>
</dbReference>
<dbReference type="GO" id="GO:0003723">
    <property type="term" value="F:RNA binding"/>
    <property type="evidence" value="ECO:0007669"/>
    <property type="project" value="UniProtKB-KW"/>
</dbReference>
<feature type="domain" description="DDH" evidence="8">
    <location>
        <begin position="151"/>
        <end position="297"/>
    </location>
</feature>
<sequence>MVNCRQMSSSRRLGKNSGSILRQNESCWCDFDQQSMGFIVPVLHGSVKVDRATQKCCIRSRSKALGDNVGEFSRRKSRVTRILLSLDSDSINSGEDLVQYRLQKNSNAFQTRRSESSALASSHESLVPIPIELLAEKHETLGSIKHNAHNIVLCHRTVDFDSLAAAVGLAKLRGNGTIVVIPGGESAPVKAFLSLYAHKFPIVPFKLIDPQNIDWIGVVDTQRLDRLGAAAEWIGYAERVSVYDHHVDLECDLHSTNSNVTLVVDKVGAVTTLIVESLQREQIQLSSEEATLFALAIHADTGSCTFETTTFRDVQALAWLIQQGANQRAIQEFLLEPLSTVQQSLLALGLDTLSVIEQRGRRIARVLLVADEFVKGMASVTQDLLHLSNSDALLLGLVSPVGRSRGSRRKKAPEELPGEGSEQLRQLSIIGRAKASADGANFHALFAPLGGGGHAKAAAASIKVADDQQAALTLDTLLGELLKQLPKQLLAGDVMRSERQQLIVSIHDTLEAVRNRMKEMKQLVALAVDSKKRFKGVILMEQVGNLLSDGISMKSLVSEWIIPCPAVYEQVPLDIVETALINSKHGIIAVVYKGSGILAGIVFASDLSKVHEIATFS</sequence>
<comment type="cofactor">
    <cofactor evidence="1">
        <name>Mg(2+)</name>
        <dbReference type="ChEBI" id="CHEBI:18420"/>
    </cofactor>
</comment>
<dbReference type="SUPFAM" id="SSF54631">
    <property type="entry name" value="CBS-domain pair"/>
    <property type="match status" value="1"/>
</dbReference>
<name>A0A7S0ZD29_9RHOD</name>
<keyword evidence="6" id="KW-0460">Magnesium</keyword>
<dbReference type="GO" id="GO:0008033">
    <property type="term" value="P:tRNA processing"/>
    <property type="evidence" value="ECO:0007669"/>
    <property type="project" value="UniProtKB-KW"/>
</dbReference>
<evidence type="ECO:0000256" key="5">
    <source>
        <dbReference type="ARBA" id="ARBA00022741"/>
    </source>
</evidence>
<evidence type="ECO:0000259" key="8">
    <source>
        <dbReference type="Pfam" id="PF01368"/>
    </source>
</evidence>
<reference evidence="9" key="1">
    <citation type="submission" date="2021-01" db="EMBL/GenBank/DDBJ databases">
        <authorList>
            <person name="Corre E."/>
            <person name="Pelletier E."/>
            <person name="Niang G."/>
            <person name="Scheremetjew M."/>
            <person name="Finn R."/>
            <person name="Kale V."/>
            <person name="Holt S."/>
            <person name="Cochrane G."/>
            <person name="Meng A."/>
            <person name="Brown T."/>
            <person name="Cohen L."/>
        </authorList>
    </citation>
    <scope>NUCLEOTIDE SEQUENCE</scope>
    <source>
        <strain evidence="9">CCMP3278</strain>
    </source>
</reference>
<keyword evidence="4" id="KW-0479">Metal-binding</keyword>
<dbReference type="InterPro" id="IPR001667">
    <property type="entry name" value="DDH_dom"/>
</dbReference>
<evidence type="ECO:0000256" key="7">
    <source>
        <dbReference type="ARBA" id="ARBA00022884"/>
    </source>
</evidence>
<keyword evidence="5" id="KW-0547">Nucleotide-binding</keyword>
<dbReference type="AlphaFoldDB" id="A0A7S0ZD29"/>
<dbReference type="InterPro" id="IPR046342">
    <property type="entry name" value="CBS_dom_sf"/>
</dbReference>
<evidence type="ECO:0000256" key="6">
    <source>
        <dbReference type="ARBA" id="ARBA00022842"/>
    </source>
</evidence>